<protein>
    <submittedName>
        <fullName evidence="1">Uncharacterized protein</fullName>
    </submittedName>
</protein>
<dbReference type="OrthoDB" id="312902at2759"/>
<comment type="caution">
    <text evidence="1">The sequence shown here is derived from an EMBL/GenBank/DDBJ whole genome shotgun (WGS) entry which is preliminary data.</text>
</comment>
<dbReference type="Proteomes" id="UP000692954">
    <property type="component" value="Unassembled WGS sequence"/>
</dbReference>
<gene>
    <name evidence="1" type="ORF">PSON_ATCC_30995.1.T1000164</name>
</gene>
<reference evidence="1" key="1">
    <citation type="submission" date="2021-01" db="EMBL/GenBank/DDBJ databases">
        <authorList>
            <consortium name="Genoscope - CEA"/>
            <person name="William W."/>
        </authorList>
    </citation>
    <scope>NUCLEOTIDE SEQUENCE</scope>
</reference>
<organism evidence="1 2">
    <name type="scientific">Paramecium sonneborni</name>
    <dbReference type="NCBI Taxonomy" id="65129"/>
    <lineage>
        <taxon>Eukaryota</taxon>
        <taxon>Sar</taxon>
        <taxon>Alveolata</taxon>
        <taxon>Ciliophora</taxon>
        <taxon>Intramacronucleata</taxon>
        <taxon>Oligohymenophorea</taxon>
        <taxon>Peniculida</taxon>
        <taxon>Parameciidae</taxon>
        <taxon>Paramecium</taxon>
    </lineage>
</organism>
<dbReference type="AlphaFoldDB" id="A0A8S1Q9L0"/>
<accession>A0A8S1Q9L0</accession>
<evidence type="ECO:0000313" key="1">
    <source>
        <dbReference type="EMBL" id="CAD8112359.1"/>
    </source>
</evidence>
<dbReference type="EMBL" id="CAJJDN010000100">
    <property type="protein sequence ID" value="CAD8112359.1"/>
    <property type="molecule type" value="Genomic_DNA"/>
</dbReference>
<name>A0A8S1Q9L0_9CILI</name>
<sequence length="214" mass="24988">MKNPFGKLQLIKMNSYQNDGDFEEDNPYFYCQGSFLSYDSKIDIDQYFNTHQNLAETKVQGQIEQNEKANSQDEEQFIVGEIQNIEVPIENQIFKKKKGKNFPKQIGNYLIKHIKQFPEQEIPIGIQQLKNQADLMKKNGKQLSFAISDFRNACQDKKSQKYLKDFLKNKLPLYQVHSNMIYDPTENYGLIVNAYVGACNPQLWKGNSQIERIK</sequence>
<evidence type="ECO:0000313" key="2">
    <source>
        <dbReference type="Proteomes" id="UP000692954"/>
    </source>
</evidence>
<keyword evidence="2" id="KW-1185">Reference proteome</keyword>
<proteinExistence type="predicted"/>